<feature type="region of interest" description="Disordered" evidence="2">
    <location>
        <begin position="207"/>
        <end position="356"/>
    </location>
</feature>
<accession>A0A151JCB5</accession>
<dbReference type="InterPro" id="IPR001878">
    <property type="entry name" value="Znf_CCHC"/>
</dbReference>
<proteinExistence type="predicted"/>
<sequence length="356" mass="39216">MLTHPKIKEAGLQAFISAFNVLSKGVIRNVPSDISESDVMNFFSSPCKILSTKRLSFRSHKDGEIVTFPSRTVLGALLLLSRAITFLHVNFPVSPYFPRVLMCFSCLRYGHVSADCKSKARCPRCGNNKHAIPEECTRLQLPPLCCNCGGEHLPSSTTCPSYIKQKQIYAIAATENISYHEACHRQVSSSPSPSSFSSPNIFHSSAFPFLSTSPKSNRNRTTKSNRNHTPVEYRDLLAAGPGHGPQVRFSPDLPGRSYSSSKTTSSPSPHNEQSRSSPPYSTVTHEQYNEAHSNRTMPGSRYATDPRGPLREVHESLLLAPNGRSPNIYPLGFGYPPPPPPPLPLPRSLPLLRPLP</sequence>
<dbReference type="PROSITE" id="PS50158">
    <property type="entry name" value="ZF_CCHC"/>
    <property type="match status" value="1"/>
</dbReference>
<feature type="domain" description="CCHC-type" evidence="3">
    <location>
        <begin position="103"/>
        <end position="118"/>
    </location>
</feature>
<feature type="compositionally biased region" description="Low complexity" evidence="2">
    <location>
        <begin position="257"/>
        <end position="269"/>
    </location>
</feature>
<evidence type="ECO:0000259" key="3">
    <source>
        <dbReference type="PROSITE" id="PS50158"/>
    </source>
</evidence>
<reference evidence="4 5" key="1">
    <citation type="submission" date="2015-09" db="EMBL/GenBank/DDBJ databases">
        <title>Trachymyrmex cornetzi WGS genome.</title>
        <authorList>
            <person name="Nygaard S."/>
            <person name="Hu H."/>
            <person name="Boomsma J."/>
            <person name="Zhang G."/>
        </authorList>
    </citation>
    <scope>NUCLEOTIDE SEQUENCE [LARGE SCALE GENOMIC DNA]</scope>
    <source>
        <strain evidence="4">Tcor2-1</strain>
        <tissue evidence="4">Whole body</tissue>
    </source>
</reference>
<evidence type="ECO:0000313" key="4">
    <source>
        <dbReference type="EMBL" id="KYN22668.1"/>
    </source>
</evidence>
<feature type="compositionally biased region" description="Polar residues" evidence="2">
    <location>
        <begin position="270"/>
        <end position="286"/>
    </location>
</feature>
<keyword evidence="5" id="KW-1185">Reference proteome</keyword>
<evidence type="ECO:0000256" key="1">
    <source>
        <dbReference type="PROSITE-ProRule" id="PRU00047"/>
    </source>
</evidence>
<name>A0A151JCB5_9HYME</name>
<protein>
    <recommendedName>
        <fullName evidence="3">CCHC-type domain-containing protein</fullName>
    </recommendedName>
</protein>
<dbReference type="GO" id="GO:0008270">
    <property type="term" value="F:zinc ion binding"/>
    <property type="evidence" value="ECO:0007669"/>
    <property type="project" value="UniProtKB-KW"/>
</dbReference>
<evidence type="ECO:0000256" key="2">
    <source>
        <dbReference type="SAM" id="MobiDB-lite"/>
    </source>
</evidence>
<gene>
    <name evidence="4" type="ORF">ALC57_04929</name>
</gene>
<dbReference type="GO" id="GO:0003676">
    <property type="term" value="F:nucleic acid binding"/>
    <property type="evidence" value="ECO:0007669"/>
    <property type="project" value="InterPro"/>
</dbReference>
<evidence type="ECO:0000313" key="5">
    <source>
        <dbReference type="Proteomes" id="UP000078492"/>
    </source>
</evidence>
<feature type="compositionally biased region" description="Pro residues" evidence="2">
    <location>
        <begin position="335"/>
        <end position="356"/>
    </location>
</feature>
<dbReference type="Proteomes" id="UP000078492">
    <property type="component" value="Unassembled WGS sequence"/>
</dbReference>
<dbReference type="SUPFAM" id="SSF57756">
    <property type="entry name" value="Retrovirus zinc finger-like domains"/>
    <property type="match status" value="1"/>
</dbReference>
<keyword evidence="1" id="KW-0863">Zinc-finger</keyword>
<dbReference type="InterPro" id="IPR036875">
    <property type="entry name" value="Znf_CCHC_sf"/>
</dbReference>
<dbReference type="AlphaFoldDB" id="A0A151JCB5"/>
<organism evidence="4 5">
    <name type="scientific">Trachymyrmex cornetzi</name>
    <dbReference type="NCBI Taxonomy" id="471704"/>
    <lineage>
        <taxon>Eukaryota</taxon>
        <taxon>Metazoa</taxon>
        <taxon>Ecdysozoa</taxon>
        <taxon>Arthropoda</taxon>
        <taxon>Hexapoda</taxon>
        <taxon>Insecta</taxon>
        <taxon>Pterygota</taxon>
        <taxon>Neoptera</taxon>
        <taxon>Endopterygota</taxon>
        <taxon>Hymenoptera</taxon>
        <taxon>Apocrita</taxon>
        <taxon>Aculeata</taxon>
        <taxon>Formicoidea</taxon>
        <taxon>Formicidae</taxon>
        <taxon>Myrmicinae</taxon>
        <taxon>Trachymyrmex</taxon>
    </lineage>
</organism>
<dbReference type="EMBL" id="KQ979086">
    <property type="protein sequence ID" value="KYN22668.1"/>
    <property type="molecule type" value="Genomic_DNA"/>
</dbReference>
<keyword evidence="1" id="KW-0862">Zinc</keyword>
<keyword evidence="1" id="KW-0479">Metal-binding</keyword>
<feature type="compositionally biased region" description="Basic residues" evidence="2">
    <location>
        <begin position="217"/>
        <end position="226"/>
    </location>
</feature>
<dbReference type="Gene3D" id="4.10.60.10">
    <property type="entry name" value="Zinc finger, CCHC-type"/>
    <property type="match status" value="1"/>
</dbReference>